<sequence>MRISAQFTLMTIIRMRRGTTERLKALGSMLDLRALV</sequence>
<dbReference type="EMBL" id="FR854072">
    <property type="protein sequence ID" value="CCA81844.1"/>
    <property type="molecule type" value="Genomic_DNA"/>
</dbReference>
<accession>G2ZS31</accession>
<proteinExistence type="predicted"/>
<protein>
    <submittedName>
        <fullName evidence="1">Hypothethical protein</fullName>
    </submittedName>
</protein>
<dbReference type="AlphaFoldDB" id="G2ZS31"/>
<gene>
    <name evidence="1" type="ORF">BDB_160082</name>
</gene>
<evidence type="ECO:0000313" key="1">
    <source>
        <dbReference type="EMBL" id="CCA81844.1"/>
    </source>
</evidence>
<reference evidence="1" key="2">
    <citation type="submission" date="2011-04" db="EMBL/GenBank/DDBJ databases">
        <authorList>
            <person name="Genoscope - CEA"/>
        </authorList>
    </citation>
    <scope>NUCLEOTIDE SEQUENCE</scope>
    <source>
        <strain evidence="1">R229</strain>
    </source>
</reference>
<name>G2ZS31_9RALS</name>
<organism evidence="1">
    <name type="scientific">blood disease bacterium R229</name>
    <dbReference type="NCBI Taxonomy" id="741978"/>
    <lineage>
        <taxon>Bacteria</taxon>
        <taxon>Pseudomonadati</taxon>
        <taxon>Pseudomonadota</taxon>
        <taxon>Betaproteobacteria</taxon>
        <taxon>Burkholderiales</taxon>
        <taxon>Burkholderiaceae</taxon>
        <taxon>Ralstonia</taxon>
        <taxon>Ralstonia solanacearum species complex</taxon>
    </lineage>
</organism>
<reference evidence="1" key="1">
    <citation type="journal article" date="2011" name="PLoS ONE">
        <title>Ralstonia syzygii, the Blood Disease Bacterium and some Asian R. solanacearum strains form a single genomic species despite divergent lifestyles.</title>
        <authorList>
            <person name="Remenant B."/>
            <person name="de Cambiaire J.C."/>
            <person name="Cellier G."/>
            <person name="Jacobs J.M."/>
            <person name="Mangenot S."/>
            <person name="Barbe V."/>
            <person name="Lajus A."/>
            <person name="Vallenet D."/>
            <person name="Medigue C."/>
            <person name="Fegan M."/>
            <person name="Allen C."/>
            <person name="Prior P."/>
        </authorList>
    </citation>
    <scope>NUCLEOTIDE SEQUENCE</scope>
    <source>
        <strain evidence="1">R229</strain>
    </source>
</reference>